<dbReference type="EMBL" id="BOPG01000151">
    <property type="protein sequence ID" value="GIJ65027.1"/>
    <property type="molecule type" value="Genomic_DNA"/>
</dbReference>
<proteinExistence type="predicted"/>
<evidence type="ECO:0000256" key="1">
    <source>
        <dbReference type="SAM" id="MobiDB-lite"/>
    </source>
</evidence>
<comment type="caution">
    <text evidence="2">The sequence shown here is derived from an EMBL/GenBank/DDBJ whole genome shotgun (WGS) entry which is preliminary data.</text>
</comment>
<feature type="region of interest" description="Disordered" evidence="1">
    <location>
        <begin position="38"/>
        <end position="100"/>
    </location>
</feature>
<evidence type="ECO:0000313" key="2">
    <source>
        <dbReference type="EMBL" id="GIJ65027.1"/>
    </source>
</evidence>
<sequence length="100" mass="10737">MRLRSVGRPPDHTTFPTGSTILSPSDTIRTLTSWLVNATEPSTPTRPVTPSDATAPTDPAERADDAPPTHALLVLHDGEAIDAPPGTHCHVRRRGRDTRA</sequence>
<evidence type="ECO:0000313" key="3">
    <source>
        <dbReference type="Proteomes" id="UP000612585"/>
    </source>
</evidence>
<name>A0A8J3ZJ32_9ACTN</name>
<gene>
    <name evidence="2" type="ORF">Vau01_125430</name>
</gene>
<feature type="compositionally biased region" description="Basic residues" evidence="1">
    <location>
        <begin position="89"/>
        <end position="100"/>
    </location>
</feature>
<feature type="compositionally biased region" description="Polar residues" evidence="1">
    <location>
        <begin position="38"/>
        <end position="54"/>
    </location>
</feature>
<accession>A0A8J3ZJ32</accession>
<organism evidence="2 3">
    <name type="scientific">Virgisporangium aurantiacum</name>
    <dbReference type="NCBI Taxonomy" id="175570"/>
    <lineage>
        <taxon>Bacteria</taxon>
        <taxon>Bacillati</taxon>
        <taxon>Actinomycetota</taxon>
        <taxon>Actinomycetes</taxon>
        <taxon>Micromonosporales</taxon>
        <taxon>Micromonosporaceae</taxon>
        <taxon>Virgisporangium</taxon>
    </lineage>
</organism>
<dbReference type="AlphaFoldDB" id="A0A8J3ZJ32"/>
<feature type="region of interest" description="Disordered" evidence="1">
    <location>
        <begin position="1"/>
        <end position="26"/>
    </location>
</feature>
<keyword evidence="3" id="KW-1185">Reference proteome</keyword>
<reference evidence="2" key="1">
    <citation type="submission" date="2021-01" db="EMBL/GenBank/DDBJ databases">
        <title>Whole genome shotgun sequence of Virgisporangium aurantiacum NBRC 16421.</title>
        <authorList>
            <person name="Komaki H."/>
            <person name="Tamura T."/>
        </authorList>
    </citation>
    <scope>NUCLEOTIDE SEQUENCE</scope>
    <source>
        <strain evidence="2">NBRC 16421</strain>
    </source>
</reference>
<feature type="compositionally biased region" description="Polar residues" evidence="1">
    <location>
        <begin position="14"/>
        <end position="26"/>
    </location>
</feature>
<protein>
    <submittedName>
        <fullName evidence="2">Uncharacterized protein</fullName>
    </submittedName>
</protein>
<dbReference type="Proteomes" id="UP000612585">
    <property type="component" value="Unassembled WGS sequence"/>
</dbReference>